<accession>A0ABW0BMA5</accession>
<sequence length="121" mass="13364">MDDTHEVLGAEQEGWVALADNPVRATAFWEHHLDDEVLFLLPGGVRIDERDAALEAMAGPPWSSYRLDDLRALRLADGVVVVGYAVSARREAGSPYDALVSSTWVWRPGGWRLSVHQQTPA</sequence>
<gene>
    <name evidence="2" type="ORF">ACFPGP_17585</name>
</gene>
<proteinExistence type="predicted"/>
<dbReference type="SUPFAM" id="SSF54427">
    <property type="entry name" value="NTF2-like"/>
    <property type="match status" value="1"/>
</dbReference>
<evidence type="ECO:0000259" key="1">
    <source>
        <dbReference type="Pfam" id="PF14534"/>
    </source>
</evidence>
<feature type="domain" description="DUF4440" evidence="1">
    <location>
        <begin position="26"/>
        <end position="113"/>
    </location>
</feature>
<keyword evidence="3" id="KW-1185">Reference proteome</keyword>
<dbReference type="InterPro" id="IPR032710">
    <property type="entry name" value="NTF2-like_dom_sf"/>
</dbReference>
<reference evidence="3" key="1">
    <citation type="journal article" date="2019" name="Int. J. Syst. Evol. Microbiol.">
        <title>The Global Catalogue of Microorganisms (GCM) 10K type strain sequencing project: providing services to taxonomists for standard genome sequencing and annotation.</title>
        <authorList>
            <consortium name="The Broad Institute Genomics Platform"/>
            <consortium name="The Broad Institute Genome Sequencing Center for Infectious Disease"/>
            <person name="Wu L."/>
            <person name="Ma J."/>
        </authorList>
    </citation>
    <scope>NUCLEOTIDE SEQUENCE [LARGE SCALE GENOMIC DNA]</scope>
    <source>
        <strain evidence="3">DFY41</strain>
    </source>
</reference>
<protein>
    <submittedName>
        <fullName evidence="2">DUF4440 domain-containing protein</fullName>
    </submittedName>
</protein>
<organism evidence="2 3">
    <name type="scientific">Nocardioides taihuensis</name>
    <dbReference type="NCBI Taxonomy" id="1835606"/>
    <lineage>
        <taxon>Bacteria</taxon>
        <taxon>Bacillati</taxon>
        <taxon>Actinomycetota</taxon>
        <taxon>Actinomycetes</taxon>
        <taxon>Propionibacteriales</taxon>
        <taxon>Nocardioidaceae</taxon>
        <taxon>Nocardioides</taxon>
    </lineage>
</organism>
<name>A0ABW0BMA5_9ACTN</name>
<evidence type="ECO:0000313" key="3">
    <source>
        <dbReference type="Proteomes" id="UP001596087"/>
    </source>
</evidence>
<dbReference type="Pfam" id="PF14534">
    <property type="entry name" value="DUF4440"/>
    <property type="match status" value="1"/>
</dbReference>
<comment type="caution">
    <text evidence="2">The sequence shown here is derived from an EMBL/GenBank/DDBJ whole genome shotgun (WGS) entry which is preliminary data.</text>
</comment>
<dbReference type="EMBL" id="JBHSKD010000024">
    <property type="protein sequence ID" value="MFC5178494.1"/>
    <property type="molecule type" value="Genomic_DNA"/>
</dbReference>
<dbReference type="Gene3D" id="3.10.450.50">
    <property type="match status" value="1"/>
</dbReference>
<dbReference type="RefSeq" id="WP_378592106.1">
    <property type="nucleotide sequence ID" value="NZ_JBHSKD010000024.1"/>
</dbReference>
<evidence type="ECO:0000313" key="2">
    <source>
        <dbReference type="EMBL" id="MFC5178494.1"/>
    </source>
</evidence>
<dbReference type="InterPro" id="IPR027843">
    <property type="entry name" value="DUF4440"/>
</dbReference>
<dbReference type="Proteomes" id="UP001596087">
    <property type="component" value="Unassembled WGS sequence"/>
</dbReference>